<evidence type="ECO:0000259" key="9">
    <source>
        <dbReference type="PROSITE" id="PS51007"/>
    </source>
</evidence>
<feature type="compositionally biased region" description="Low complexity" evidence="8">
    <location>
        <begin position="427"/>
        <end position="437"/>
    </location>
</feature>
<dbReference type="GO" id="GO:0030313">
    <property type="term" value="C:cell envelope"/>
    <property type="evidence" value="ECO:0007669"/>
    <property type="project" value="UniProtKB-SubCell"/>
</dbReference>
<dbReference type="GO" id="GO:0020037">
    <property type="term" value="F:heme binding"/>
    <property type="evidence" value="ECO:0007669"/>
    <property type="project" value="InterPro"/>
</dbReference>
<comment type="subcellular location">
    <subcellularLocation>
        <location evidence="1">Cell envelope</location>
    </subcellularLocation>
</comment>
<sequence>MAVVTLLCGLLSACGRDESLSSPTPAPAPQAAPKPAAAQPAYVGATYAPVPGRPQPSAAQLTEIGRRIFFDGSLSASGKASCASCHDPQHAWGPPNALSVQLGGADGRQEGPRAAPSLRYLETLTAFSEHHHDNDGDDSIDAGPTGGHMWDGRAGSAHEQAGMPLLSPAEMGNSSMAEVAAKLERATYADDLRKAFGNDVFGSPEAAFKAAGLALEVFQQSPKDFYPFTSKYDAVLRGQAKLSVAEARGLRLFNDESKGNCASCHISERTQDGAFPLFTDFGLIALGVPRNRKLKANADPAFHDMGLCGPYRTDMKDHPEYCGLFRTPTLRNVAVRQSFFHNGVFHSLEEAIRFYAQRDTAPQRWYARSANGIMQQYDDLPPQYHANINTDAPFGQKRGGKPALTEAEIRDVAAFLRTLTDADQKNATAAPTAPATPVAKQRG</sequence>
<dbReference type="EMBL" id="RXOE01000001">
    <property type="protein sequence ID" value="RTQ37684.1"/>
    <property type="molecule type" value="Genomic_DNA"/>
</dbReference>
<gene>
    <name evidence="10" type="ORF">EJP69_07525</name>
</gene>
<dbReference type="Gene3D" id="1.10.760.10">
    <property type="entry name" value="Cytochrome c-like domain"/>
    <property type="match status" value="2"/>
</dbReference>
<dbReference type="PANTHER" id="PTHR30600">
    <property type="entry name" value="CYTOCHROME C PEROXIDASE-RELATED"/>
    <property type="match status" value="1"/>
</dbReference>
<evidence type="ECO:0000313" key="10">
    <source>
        <dbReference type="EMBL" id="RTQ37684.1"/>
    </source>
</evidence>
<proteinExistence type="predicted"/>
<keyword evidence="6 7" id="KW-0408">Iron</keyword>
<feature type="region of interest" description="Disordered" evidence="8">
    <location>
        <begin position="17"/>
        <end position="37"/>
    </location>
</feature>
<reference evidence="10 11" key="1">
    <citation type="submission" date="2018-12" db="EMBL/GenBank/DDBJ databases">
        <title>The genome of Variovorax gossypii DSM 100435.</title>
        <authorList>
            <person name="Gao J."/>
            <person name="Sun J."/>
        </authorList>
    </citation>
    <scope>NUCLEOTIDE SEQUENCE [LARGE SCALE GENOMIC DNA]</scope>
    <source>
        <strain evidence="10 11">DSM 100435</strain>
    </source>
</reference>
<feature type="region of interest" description="Disordered" evidence="8">
    <location>
        <begin position="424"/>
        <end position="443"/>
    </location>
</feature>
<evidence type="ECO:0000256" key="1">
    <source>
        <dbReference type="ARBA" id="ARBA00004196"/>
    </source>
</evidence>
<dbReference type="GO" id="GO:0004130">
    <property type="term" value="F:cytochrome-c peroxidase activity"/>
    <property type="evidence" value="ECO:0007669"/>
    <property type="project" value="TreeGrafter"/>
</dbReference>
<feature type="region of interest" description="Disordered" evidence="8">
    <location>
        <begin position="129"/>
        <end position="149"/>
    </location>
</feature>
<comment type="caution">
    <text evidence="10">The sequence shown here is derived from an EMBL/GenBank/DDBJ whole genome shotgun (WGS) entry which is preliminary data.</text>
</comment>
<dbReference type="PANTHER" id="PTHR30600:SF10">
    <property type="entry name" value="BLL6722 PROTEIN"/>
    <property type="match status" value="1"/>
</dbReference>
<evidence type="ECO:0000256" key="5">
    <source>
        <dbReference type="ARBA" id="ARBA00023002"/>
    </source>
</evidence>
<dbReference type="GO" id="GO:0046872">
    <property type="term" value="F:metal ion binding"/>
    <property type="evidence" value="ECO:0007669"/>
    <property type="project" value="UniProtKB-KW"/>
</dbReference>
<accession>A0A3S0K0I2</accession>
<evidence type="ECO:0000313" key="11">
    <source>
        <dbReference type="Proteomes" id="UP000267418"/>
    </source>
</evidence>
<dbReference type="InterPro" id="IPR004852">
    <property type="entry name" value="Di-haem_cyt_c_peroxidsae"/>
</dbReference>
<dbReference type="SUPFAM" id="SSF46626">
    <property type="entry name" value="Cytochrome c"/>
    <property type="match status" value="2"/>
</dbReference>
<evidence type="ECO:0000256" key="4">
    <source>
        <dbReference type="ARBA" id="ARBA00022729"/>
    </source>
</evidence>
<feature type="domain" description="Cytochrome c" evidence="9">
    <location>
        <begin position="60"/>
        <end position="187"/>
    </location>
</feature>
<keyword evidence="5" id="KW-0560">Oxidoreductase</keyword>
<keyword evidence="4" id="KW-0732">Signal</keyword>
<dbReference type="AlphaFoldDB" id="A0A3S0K0I2"/>
<dbReference type="PROSITE" id="PS51007">
    <property type="entry name" value="CYTC"/>
    <property type="match status" value="2"/>
</dbReference>
<organism evidence="10 11">
    <name type="scientific">Variovorax gossypii</name>
    <dbReference type="NCBI Taxonomy" id="1679495"/>
    <lineage>
        <taxon>Bacteria</taxon>
        <taxon>Pseudomonadati</taxon>
        <taxon>Pseudomonadota</taxon>
        <taxon>Betaproteobacteria</taxon>
        <taxon>Burkholderiales</taxon>
        <taxon>Comamonadaceae</taxon>
        <taxon>Variovorax</taxon>
    </lineage>
</organism>
<protein>
    <submittedName>
        <fullName evidence="10">C-type cytochrome</fullName>
    </submittedName>
</protein>
<dbReference type="Proteomes" id="UP000267418">
    <property type="component" value="Unassembled WGS sequence"/>
</dbReference>
<name>A0A3S0K0I2_9BURK</name>
<keyword evidence="11" id="KW-1185">Reference proteome</keyword>
<evidence type="ECO:0000256" key="8">
    <source>
        <dbReference type="SAM" id="MobiDB-lite"/>
    </source>
</evidence>
<dbReference type="InterPro" id="IPR051395">
    <property type="entry name" value="Cytochrome_c_Peroxidase/MauG"/>
</dbReference>
<evidence type="ECO:0000256" key="6">
    <source>
        <dbReference type="ARBA" id="ARBA00023004"/>
    </source>
</evidence>
<dbReference type="InterPro" id="IPR036909">
    <property type="entry name" value="Cyt_c-like_dom_sf"/>
</dbReference>
<evidence type="ECO:0000256" key="3">
    <source>
        <dbReference type="ARBA" id="ARBA00022723"/>
    </source>
</evidence>
<feature type="domain" description="Cytochrome c" evidence="9">
    <location>
        <begin position="244"/>
        <end position="420"/>
    </location>
</feature>
<evidence type="ECO:0000256" key="2">
    <source>
        <dbReference type="ARBA" id="ARBA00022617"/>
    </source>
</evidence>
<dbReference type="InterPro" id="IPR009056">
    <property type="entry name" value="Cyt_c-like_dom"/>
</dbReference>
<dbReference type="OrthoDB" id="9805202at2"/>
<keyword evidence="3 7" id="KW-0479">Metal-binding</keyword>
<evidence type="ECO:0000256" key="7">
    <source>
        <dbReference type="PROSITE-ProRule" id="PRU00433"/>
    </source>
</evidence>
<dbReference type="Pfam" id="PF03150">
    <property type="entry name" value="CCP_MauG"/>
    <property type="match status" value="1"/>
</dbReference>
<keyword evidence="2 7" id="KW-0349">Heme</keyword>
<dbReference type="GO" id="GO:0009055">
    <property type="term" value="F:electron transfer activity"/>
    <property type="evidence" value="ECO:0007669"/>
    <property type="project" value="InterPro"/>
</dbReference>